<reference evidence="3" key="1">
    <citation type="submission" date="2022-11" db="UniProtKB">
        <authorList>
            <consortium name="WormBaseParasite"/>
        </authorList>
    </citation>
    <scope>IDENTIFICATION</scope>
</reference>
<evidence type="ECO:0000256" key="1">
    <source>
        <dbReference type="SAM" id="MobiDB-lite"/>
    </source>
</evidence>
<proteinExistence type="predicted"/>
<accession>A0A914XES8</accession>
<dbReference type="WBParaSite" id="PSAMB.scaffold776size41489.g8679.t1">
    <property type="protein sequence ID" value="PSAMB.scaffold776size41489.g8679.t1"/>
    <property type="gene ID" value="PSAMB.scaffold776size41489.g8679"/>
</dbReference>
<dbReference type="Proteomes" id="UP000887566">
    <property type="component" value="Unplaced"/>
</dbReference>
<keyword evidence="2" id="KW-1185">Reference proteome</keyword>
<evidence type="ECO:0000313" key="3">
    <source>
        <dbReference type="WBParaSite" id="PSAMB.scaffold776size41489.g8679.t1"/>
    </source>
</evidence>
<feature type="compositionally biased region" description="Polar residues" evidence="1">
    <location>
        <begin position="77"/>
        <end position="90"/>
    </location>
</feature>
<feature type="compositionally biased region" description="Basic and acidic residues" evidence="1">
    <location>
        <begin position="25"/>
        <end position="34"/>
    </location>
</feature>
<protein>
    <submittedName>
        <fullName evidence="3">Uncharacterized protein</fullName>
    </submittedName>
</protein>
<organism evidence="2 3">
    <name type="scientific">Plectus sambesii</name>
    <dbReference type="NCBI Taxonomy" id="2011161"/>
    <lineage>
        <taxon>Eukaryota</taxon>
        <taxon>Metazoa</taxon>
        <taxon>Ecdysozoa</taxon>
        <taxon>Nematoda</taxon>
        <taxon>Chromadorea</taxon>
        <taxon>Plectida</taxon>
        <taxon>Plectina</taxon>
        <taxon>Plectoidea</taxon>
        <taxon>Plectidae</taxon>
        <taxon>Plectus</taxon>
    </lineage>
</organism>
<sequence length="96" mass="10359">MAIPTNTDTSNGRLPRSSSASSIRASDDSHDRPPSGRSTPKLARPRSRRHSRSAVTPVDSPTAQRSPERDPNAIASAFSTTQPVKTQDITTVEDFD</sequence>
<dbReference type="AlphaFoldDB" id="A0A914XES8"/>
<feature type="region of interest" description="Disordered" evidence="1">
    <location>
        <begin position="1"/>
        <end position="96"/>
    </location>
</feature>
<name>A0A914XES8_9BILA</name>
<feature type="compositionally biased region" description="Polar residues" evidence="1">
    <location>
        <begin position="1"/>
        <end position="12"/>
    </location>
</feature>
<feature type="compositionally biased region" description="Basic residues" evidence="1">
    <location>
        <begin position="43"/>
        <end position="52"/>
    </location>
</feature>
<evidence type="ECO:0000313" key="2">
    <source>
        <dbReference type="Proteomes" id="UP000887566"/>
    </source>
</evidence>